<dbReference type="InterPro" id="IPR015500">
    <property type="entry name" value="Peptidase_S8_subtilisin-rel"/>
</dbReference>
<proteinExistence type="inferred from homology"/>
<keyword evidence="3" id="KW-1003">Cell membrane</keyword>
<dbReference type="EMBL" id="BCTB01000050">
    <property type="protein sequence ID" value="GAT17094.1"/>
    <property type="molecule type" value="Genomic_DNA"/>
</dbReference>
<keyword evidence="10 13" id="KW-0472">Membrane</keyword>
<evidence type="ECO:0000256" key="9">
    <source>
        <dbReference type="ARBA" id="ARBA00022989"/>
    </source>
</evidence>
<evidence type="ECO:0000256" key="6">
    <source>
        <dbReference type="ARBA" id="ARBA00022729"/>
    </source>
</evidence>
<feature type="compositionally biased region" description="Pro residues" evidence="12">
    <location>
        <begin position="36"/>
        <end position="45"/>
    </location>
</feature>
<dbReference type="Pfam" id="PF00082">
    <property type="entry name" value="Peptidase_S8"/>
    <property type="match status" value="1"/>
</dbReference>
<keyword evidence="5 13" id="KW-0812">Transmembrane</keyword>
<keyword evidence="4" id="KW-0645">Protease</keyword>
<dbReference type="InterPro" id="IPR036852">
    <property type="entry name" value="Peptidase_S8/S53_dom_sf"/>
</dbReference>
<dbReference type="GO" id="GO:0016485">
    <property type="term" value="P:protein processing"/>
    <property type="evidence" value="ECO:0007669"/>
    <property type="project" value="TreeGrafter"/>
</dbReference>
<name>A0A124E8X1_MYCTH</name>
<evidence type="ECO:0000256" key="2">
    <source>
        <dbReference type="ARBA" id="ARBA00011073"/>
    </source>
</evidence>
<dbReference type="PRINTS" id="PR00723">
    <property type="entry name" value="SUBTILISIN"/>
</dbReference>
<evidence type="ECO:0000256" key="8">
    <source>
        <dbReference type="ARBA" id="ARBA00022825"/>
    </source>
</evidence>
<evidence type="ECO:0000256" key="13">
    <source>
        <dbReference type="SAM" id="Phobius"/>
    </source>
</evidence>
<organism evidence="16 17">
    <name type="scientific">Mycolicibacterium thermoresistibile</name>
    <name type="common">Mycobacterium thermoresistibile</name>
    <dbReference type="NCBI Taxonomy" id="1797"/>
    <lineage>
        <taxon>Bacteria</taxon>
        <taxon>Bacillati</taxon>
        <taxon>Actinomycetota</taxon>
        <taxon>Actinomycetes</taxon>
        <taxon>Mycobacteriales</taxon>
        <taxon>Mycobacteriaceae</taxon>
        <taxon>Mycolicibacterium</taxon>
    </lineage>
</organism>
<evidence type="ECO:0000256" key="11">
    <source>
        <dbReference type="PROSITE-ProRule" id="PRU01240"/>
    </source>
</evidence>
<evidence type="ECO:0000256" key="14">
    <source>
        <dbReference type="SAM" id="SignalP"/>
    </source>
</evidence>
<comment type="similarity">
    <text evidence="2 11">Belongs to the peptidase S8 family.</text>
</comment>
<dbReference type="NCBIfam" id="TIGR03921">
    <property type="entry name" value="T7SS_mycosin"/>
    <property type="match status" value="1"/>
</dbReference>
<dbReference type="InterPro" id="IPR000209">
    <property type="entry name" value="Peptidase_S8/S53_dom"/>
</dbReference>
<evidence type="ECO:0000256" key="10">
    <source>
        <dbReference type="ARBA" id="ARBA00023136"/>
    </source>
</evidence>
<dbReference type="SUPFAM" id="SSF52743">
    <property type="entry name" value="Subtilisin-like"/>
    <property type="match status" value="1"/>
</dbReference>
<keyword evidence="7" id="KW-0378">Hydrolase</keyword>
<dbReference type="PROSITE" id="PS00137">
    <property type="entry name" value="SUBTILASE_HIS"/>
    <property type="match status" value="1"/>
</dbReference>
<dbReference type="GO" id="GO:0005886">
    <property type="term" value="C:plasma membrane"/>
    <property type="evidence" value="ECO:0007669"/>
    <property type="project" value="UniProtKB-SubCell"/>
</dbReference>
<accession>A0A124E8X1</accession>
<reference evidence="16 17" key="1">
    <citation type="journal article" date="2016" name="Genome Announc.">
        <title>Draft Genome Sequences of Five Rapidly Growing Mycobacterium Species, M. thermoresistibile, M. fortuitum subsp. acetamidolyticum, M. canariasense, M. brisbanense, and M. novocastrense.</title>
        <authorList>
            <person name="Katahira K."/>
            <person name="Ogura Y."/>
            <person name="Gotoh Y."/>
            <person name="Hayashi T."/>
        </authorList>
    </citation>
    <scope>NUCLEOTIDE SEQUENCE [LARGE SCALE GENOMIC DNA]</scope>
    <source>
        <strain evidence="16 17">JCM6362</strain>
    </source>
</reference>
<dbReference type="InterPro" id="IPR023834">
    <property type="entry name" value="T7SS_pept_S8A_mycosin"/>
</dbReference>
<evidence type="ECO:0000256" key="7">
    <source>
        <dbReference type="ARBA" id="ARBA00022801"/>
    </source>
</evidence>
<feature type="chain" id="PRO_5007170875" evidence="14">
    <location>
        <begin position="32"/>
        <end position="466"/>
    </location>
</feature>
<protein>
    <submittedName>
        <fullName evidence="16">Membrane-anchored mycosin mycP3</fullName>
    </submittedName>
</protein>
<keyword evidence="9 13" id="KW-1133">Transmembrane helix</keyword>
<dbReference type="Proteomes" id="UP000069654">
    <property type="component" value="Unassembled WGS sequence"/>
</dbReference>
<feature type="region of interest" description="Disordered" evidence="12">
    <location>
        <begin position="409"/>
        <end position="431"/>
    </location>
</feature>
<evidence type="ECO:0000313" key="16">
    <source>
        <dbReference type="EMBL" id="GAT17094.1"/>
    </source>
</evidence>
<keyword evidence="6 14" id="KW-0732">Signal</keyword>
<dbReference type="OrthoDB" id="9798386at2"/>
<feature type="transmembrane region" description="Helical" evidence="13">
    <location>
        <begin position="437"/>
        <end position="458"/>
    </location>
</feature>
<comment type="subcellular location">
    <subcellularLocation>
        <location evidence="1">Cell membrane</location>
        <topology evidence="1">Single-pass membrane protein</topology>
    </subcellularLocation>
</comment>
<dbReference type="PANTHER" id="PTHR42884">
    <property type="entry name" value="PROPROTEIN CONVERTASE SUBTILISIN/KEXIN-RELATED"/>
    <property type="match status" value="1"/>
</dbReference>
<evidence type="ECO:0000313" key="17">
    <source>
        <dbReference type="Proteomes" id="UP000069654"/>
    </source>
</evidence>
<comment type="caution">
    <text evidence="16">The sequence shown here is derived from an EMBL/GenBank/DDBJ whole genome shotgun (WGS) entry which is preliminary data.</text>
</comment>
<feature type="region of interest" description="Disordered" evidence="12">
    <location>
        <begin position="32"/>
        <end position="53"/>
    </location>
</feature>
<dbReference type="RefSeq" id="WP_003923959.1">
    <property type="nucleotide sequence ID" value="NZ_BCTB01000050.1"/>
</dbReference>
<dbReference type="OMA" id="VPSWWQP"/>
<dbReference type="PANTHER" id="PTHR42884:SF14">
    <property type="entry name" value="NEUROENDOCRINE CONVERTASE 1"/>
    <property type="match status" value="1"/>
</dbReference>
<evidence type="ECO:0000256" key="3">
    <source>
        <dbReference type="ARBA" id="ARBA00022475"/>
    </source>
</evidence>
<dbReference type="PROSITE" id="PS51892">
    <property type="entry name" value="SUBTILASE"/>
    <property type="match status" value="1"/>
</dbReference>
<dbReference type="GO" id="GO:0004252">
    <property type="term" value="F:serine-type endopeptidase activity"/>
    <property type="evidence" value="ECO:0007669"/>
    <property type="project" value="InterPro"/>
</dbReference>
<comment type="caution">
    <text evidence="11">Lacks conserved residue(s) required for the propagation of feature annotation.</text>
</comment>
<feature type="domain" description="Peptidase S8/S53" evidence="15">
    <location>
        <begin position="92"/>
        <end position="396"/>
    </location>
</feature>
<dbReference type="Gene3D" id="3.40.50.200">
    <property type="entry name" value="Peptidase S8/S53 domain"/>
    <property type="match status" value="1"/>
</dbReference>
<feature type="signal peptide" evidence="14">
    <location>
        <begin position="1"/>
        <end position="31"/>
    </location>
</feature>
<dbReference type="AlphaFoldDB" id="A0A124E8X1"/>
<evidence type="ECO:0000256" key="5">
    <source>
        <dbReference type="ARBA" id="ARBA00022692"/>
    </source>
</evidence>
<evidence type="ECO:0000256" key="12">
    <source>
        <dbReference type="SAM" id="MobiDB-lite"/>
    </source>
</evidence>
<evidence type="ECO:0000256" key="4">
    <source>
        <dbReference type="ARBA" id="ARBA00022670"/>
    </source>
</evidence>
<reference evidence="17" key="2">
    <citation type="submission" date="2016-02" db="EMBL/GenBank/DDBJ databases">
        <title>Draft genome sequence of five rapidly growing Mycobacterium species.</title>
        <authorList>
            <person name="Katahira K."/>
            <person name="Gotou Y."/>
            <person name="Iida K."/>
            <person name="Ogura Y."/>
            <person name="Hayashi T."/>
        </authorList>
    </citation>
    <scope>NUCLEOTIDE SEQUENCE [LARGE SCALE GENOMIC DNA]</scope>
    <source>
        <strain evidence="17">JCM6362</strain>
    </source>
</reference>
<dbReference type="InterPro" id="IPR022398">
    <property type="entry name" value="Peptidase_S8_His-AS"/>
</dbReference>
<gene>
    <name evidence="16" type="ORF">RMCT_4063</name>
</gene>
<dbReference type="STRING" id="1797.RMCT_4063"/>
<evidence type="ECO:0000256" key="1">
    <source>
        <dbReference type="ARBA" id="ARBA00004162"/>
    </source>
</evidence>
<sequence>MRPGRNSGGRVSRAGAAALAVLLIGAPSAAAITPPEIDPQEPPPAGTAGPAAPMAQRGACVATAVLPGTDPAAVSPNLTALNLSDAWRYSRGEGQLVAVIDTGVQPGPRLPDVEPGGDYVQNGDGLTDCDGHGTAVAGLIAGQPGPDGFSGVAPAARLLAIRQTSNHFAPTDAGADPVVTRAGLDVLNMARAVVRAADLGARVITISTATCLPADNTVAQSQLGAALRYAAVERDAVIVAAAGDVRSGGPTGTACRSNPLGDLSRPDDPRDWAGVGSVSIPSWWQPYVLSVGSLNTAGQPSDFTMSGPWVGVAAPGEDIASVSNAPGGGLANALPRGQDQQLAPLAGTGYAAGYVAGVAALVRSRYPELTAAQVVHRITATAQGAARSPSNLIGAGRVDPVAALTWDVPTEPETTGPAAKPVAAPPEPEAADNTPKIVAFAGVGVIALLLVVAAAVAAHRRKDSQT</sequence>
<keyword evidence="8" id="KW-0720">Serine protease</keyword>
<evidence type="ECO:0000259" key="15">
    <source>
        <dbReference type="Pfam" id="PF00082"/>
    </source>
</evidence>